<dbReference type="RefSeq" id="WP_314016624.1">
    <property type="nucleotide sequence ID" value="NZ_JAVTTP010000001.1"/>
</dbReference>
<dbReference type="Proteomes" id="UP001250656">
    <property type="component" value="Unassembled WGS sequence"/>
</dbReference>
<evidence type="ECO:0000313" key="2">
    <source>
        <dbReference type="Proteomes" id="UP001250656"/>
    </source>
</evidence>
<sequence length="544" mass="57786">MMKKMFLTALTAVFVSSCSDETTVYTDTSEDVSIEGNEAVLENSILFDDAGVLIISNEDQFSGKTAKGEEQAGDHPLTLIARVEAPSYKDAKNLGASHVHIDGNYAYVSYNTVEDDYAGAIDIVHVGDPTRPRLTSRLYYTNADINAIEYNDGYVYAVGGVDSEKSVRATSNSFLVKIPASNGKMNTEGGMSFGFQEGFNATDVKVSGNSVLVGSGKDGYLTSYKKSDLSLLKEAPFADLRSIALNDGNVAVLDGSIGINFLDKNFNPVQKIAIDSDFGNYAKRTFVVSDVDVIVSEGSKGAGIYNKSTGSLTDYLPILINPEGVAQSDIVTNAVALNENVLLMANGGAGLSLSEKQDRTMEMVGVLDLSGSVNFVASKGDYVFAASGKAGLQIIKLNRPDESLAARCADLPLYQGKANLEVAKGDTAAYRGAKRFNKVTVDGGLLLCGSWTLNNGAVVGEAGLFEIRGNLIVGRNGKRKNITVKKNATLRVEGNLAVYGDLNLEDGATLEFIGEGSMALVSGSVNRNGSARVIGDFKDVHNKF</sequence>
<reference evidence="1 2" key="1">
    <citation type="submission" date="2023-09" db="EMBL/GenBank/DDBJ databases">
        <title>Novel taxa isolated from Blanes Bay.</title>
        <authorList>
            <person name="Rey-Velasco X."/>
            <person name="Lucena T."/>
        </authorList>
    </citation>
    <scope>NUCLEOTIDE SEQUENCE [LARGE SCALE GENOMIC DNA]</scope>
    <source>
        <strain evidence="1 2">S334</strain>
    </source>
</reference>
<dbReference type="EMBL" id="JAVTTP010000001">
    <property type="protein sequence ID" value="MDT7830379.1"/>
    <property type="molecule type" value="Genomic_DNA"/>
</dbReference>
<gene>
    <name evidence="1" type="ORF">RQM65_17045</name>
</gene>
<organism evidence="1 2">
    <name type="scientific">Pricia mediterranea</name>
    <dbReference type="NCBI Taxonomy" id="3076079"/>
    <lineage>
        <taxon>Bacteria</taxon>
        <taxon>Pseudomonadati</taxon>
        <taxon>Bacteroidota</taxon>
        <taxon>Flavobacteriia</taxon>
        <taxon>Flavobacteriales</taxon>
        <taxon>Flavobacteriaceae</taxon>
        <taxon>Pricia</taxon>
    </lineage>
</organism>
<comment type="caution">
    <text evidence="1">The sequence shown here is derived from an EMBL/GenBank/DDBJ whole genome shotgun (WGS) entry which is preliminary data.</text>
</comment>
<accession>A0ABU3LB23</accession>
<dbReference type="SUPFAM" id="SSF50969">
    <property type="entry name" value="YVTN repeat-like/Quinoprotein amine dehydrogenase"/>
    <property type="match status" value="1"/>
</dbReference>
<evidence type="ECO:0000313" key="1">
    <source>
        <dbReference type="EMBL" id="MDT7830379.1"/>
    </source>
</evidence>
<dbReference type="InterPro" id="IPR011044">
    <property type="entry name" value="Quino_amine_DH_bsu"/>
</dbReference>
<keyword evidence="2" id="KW-1185">Reference proteome</keyword>
<protein>
    <recommendedName>
        <fullName evidence="3">LVIVD repeat-containing protein</fullName>
    </recommendedName>
</protein>
<name>A0ABU3LB23_9FLAO</name>
<dbReference type="PROSITE" id="PS51257">
    <property type="entry name" value="PROKAR_LIPOPROTEIN"/>
    <property type="match status" value="1"/>
</dbReference>
<proteinExistence type="predicted"/>
<evidence type="ECO:0008006" key="3">
    <source>
        <dbReference type="Google" id="ProtNLM"/>
    </source>
</evidence>